<accession>A0A8H3DXY2</accession>
<dbReference type="EMBL" id="CAJNJQ010000253">
    <property type="protein sequence ID" value="CAE7065928.1"/>
    <property type="molecule type" value="Genomic_DNA"/>
</dbReference>
<evidence type="ECO:0000256" key="1">
    <source>
        <dbReference type="SAM" id="MobiDB-lite"/>
    </source>
</evidence>
<evidence type="ECO:0000313" key="2">
    <source>
        <dbReference type="EMBL" id="CAE7065928.1"/>
    </source>
</evidence>
<feature type="compositionally biased region" description="Basic and acidic residues" evidence="1">
    <location>
        <begin position="219"/>
        <end position="228"/>
    </location>
</feature>
<organism evidence="2 3">
    <name type="scientific">Rhizoctonia solani</name>
    <dbReference type="NCBI Taxonomy" id="456999"/>
    <lineage>
        <taxon>Eukaryota</taxon>
        <taxon>Fungi</taxon>
        <taxon>Dikarya</taxon>
        <taxon>Basidiomycota</taxon>
        <taxon>Agaricomycotina</taxon>
        <taxon>Agaricomycetes</taxon>
        <taxon>Cantharellales</taxon>
        <taxon>Ceratobasidiaceae</taxon>
        <taxon>Rhizoctonia</taxon>
    </lineage>
</organism>
<evidence type="ECO:0000313" key="3">
    <source>
        <dbReference type="Proteomes" id="UP000663827"/>
    </source>
</evidence>
<comment type="caution">
    <text evidence="2">The sequence shown here is derived from an EMBL/GenBank/DDBJ whole genome shotgun (WGS) entry which is preliminary data.</text>
</comment>
<gene>
    <name evidence="2" type="ORF">RDB_LOCUS11561</name>
</gene>
<reference evidence="2" key="1">
    <citation type="submission" date="2021-01" db="EMBL/GenBank/DDBJ databases">
        <authorList>
            <person name="Kaushik A."/>
        </authorList>
    </citation>
    <scope>NUCLEOTIDE SEQUENCE</scope>
    <source>
        <strain evidence="2">AG5</strain>
    </source>
</reference>
<feature type="region of interest" description="Disordered" evidence="1">
    <location>
        <begin position="209"/>
        <end position="232"/>
    </location>
</feature>
<proteinExistence type="predicted"/>
<dbReference type="AlphaFoldDB" id="A0A8H3DXY2"/>
<sequence length="417" mass="45562">MSHYYTSCANVTIGMLRPTIPELVHDSDSESGTPLVTPIHTNFGNISNPTDFTSGPNRLAYDEYCRTDKHLLGEGRHNCPPAPRIDNGSFEWSFELDMSMDPSFKDNHNRVPGEPSAHLQRPLGDSNFLPEVGRAEAAIASENSSVLKDHNRICTVPRTPRPDTGSRSSNTENVAYVGHWKWNLEKRDFWRLSELRSITPSVSVRSTLSQYTGSNSKTKRSEQPRPDEPTGIAKWNLGLGLTLDDIAEPDGCGASVGELSMDFAEDSFFDLDSGYCSDTTLNTTTETIPDLAMPCPNSPVGSASQAPGPELGITPRLRMLTLQNHPEGVNRQRVQHLPMSGSGTRLAYTTGYLSETDVVYLVGSLGKNERGEFCGLSKGATHRFAAGEYPLIKEAQGGSECQMADSPIFALLPPIEL</sequence>
<dbReference type="Proteomes" id="UP000663827">
    <property type="component" value="Unassembled WGS sequence"/>
</dbReference>
<protein>
    <submittedName>
        <fullName evidence="2">Uncharacterized protein</fullName>
    </submittedName>
</protein>
<name>A0A8H3DXY2_9AGAM</name>